<name>A0ABN3GR85_9ACTN</name>
<dbReference type="Gene3D" id="2.60.40.1180">
    <property type="entry name" value="Golgi alpha-mannosidase II"/>
    <property type="match status" value="1"/>
</dbReference>
<feature type="compositionally biased region" description="Polar residues" evidence="3">
    <location>
        <begin position="90"/>
        <end position="102"/>
    </location>
</feature>
<dbReference type="SUPFAM" id="SSF51011">
    <property type="entry name" value="Glycosyl hydrolase domain"/>
    <property type="match status" value="1"/>
</dbReference>
<keyword evidence="1" id="KW-0378">Hydrolase</keyword>
<evidence type="ECO:0000313" key="7">
    <source>
        <dbReference type="Proteomes" id="UP001501444"/>
    </source>
</evidence>
<dbReference type="InterPro" id="IPR048395">
    <property type="entry name" value="Glyco_hydro_31_C"/>
</dbReference>
<gene>
    <name evidence="6" type="ORF">GCM10010170_053190</name>
</gene>
<feature type="region of interest" description="Disordered" evidence="3">
    <location>
        <begin position="74"/>
        <end position="102"/>
    </location>
</feature>
<dbReference type="InterPro" id="IPR013780">
    <property type="entry name" value="Glyco_hydro_b"/>
</dbReference>
<evidence type="ECO:0000259" key="5">
    <source>
        <dbReference type="Pfam" id="PF25275"/>
    </source>
</evidence>
<keyword evidence="7" id="KW-1185">Reference proteome</keyword>
<evidence type="ECO:0000256" key="3">
    <source>
        <dbReference type="SAM" id="MobiDB-lite"/>
    </source>
</evidence>
<dbReference type="InterPro" id="IPR033803">
    <property type="entry name" value="CBD-like_Golvesin-Xly"/>
</dbReference>
<evidence type="ECO:0000259" key="4">
    <source>
        <dbReference type="Pfam" id="PF21365"/>
    </source>
</evidence>
<evidence type="ECO:0008006" key="8">
    <source>
        <dbReference type="Google" id="ProtNLM"/>
    </source>
</evidence>
<dbReference type="PANTHER" id="PTHR43053:SF4">
    <property type="entry name" value="MYOGENESIS-REGULATING GLYCOSIDASE"/>
    <property type="match status" value="1"/>
</dbReference>
<keyword evidence="2" id="KW-0326">Glycosidase</keyword>
<evidence type="ECO:0000313" key="6">
    <source>
        <dbReference type="EMBL" id="GAA2359031.1"/>
    </source>
</evidence>
<dbReference type="InterPro" id="IPR017853">
    <property type="entry name" value="GH"/>
</dbReference>
<feature type="domain" description="Glycosyl hydrolase family 31 C-terminal" evidence="4">
    <location>
        <begin position="786"/>
        <end position="877"/>
    </location>
</feature>
<dbReference type="Gene3D" id="2.60.120.260">
    <property type="entry name" value="Galactose-binding domain-like"/>
    <property type="match status" value="1"/>
</dbReference>
<protein>
    <recommendedName>
        <fullName evidence="8">Glycosyl hydrolase family 31</fullName>
    </recommendedName>
</protein>
<dbReference type="SUPFAM" id="SSF51445">
    <property type="entry name" value="(Trans)glycosidases"/>
    <property type="match status" value="1"/>
</dbReference>
<evidence type="ECO:0000256" key="1">
    <source>
        <dbReference type="ARBA" id="ARBA00022801"/>
    </source>
</evidence>
<organism evidence="6 7">
    <name type="scientific">Dactylosporangium salmoneum</name>
    <dbReference type="NCBI Taxonomy" id="53361"/>
    <lineage>
        <taxon>Bacteria</taxon>
        <taxon>Bacillati</taxon>
        <taxon>Actinomycetota</taxon>
        <taxon>Actinomycetes</taxon>
        <taxon>Micromonosporales</taxon>
        <taxon>Micromonosporaceae</taxon>
        <taxon>Dactylosporangium</taxon>
    </lineage>
</organism>
<sequence>MAVTGTPTESAAVSRPAAASAGIGLPAPAVSPRSSVVLALILALLAPLVVVAASSPAAAADEPLVITPATPGSYAESGTWADARDPGYASSPSRYSRTPGSSATWTAVAPASATYELAVYYAASVDNAKAEYAWTGGPDTPTIVDQSKGGNAWRSIGSAYLDKGQTFTLTVTATAGPAVTTPNLNVITRANAVRLLKAGDNGGGPVAGCGTDTTTAPDVDAPEQTFRSYRLGQHGTMVSLTGDHWAMSIDRRGFRYGFDVDGAPAAAPHPDAGLQLAAQGGAACNAVAATLTGADGSSVRFAVTFSNGRKADIAVVPGDQSVNLRITAVEAQTDSVRAQVAGGMNPAYGLGDLGGNRTNLNVYGVKNLDYYAQNSAGTTNQRFVSTFTVFPGRKLAQVVLSDGRLAIEVDNAATMLGVNGPGMAGLHYFFGDMQTIYRRYAETRHAAGYVDAKPDYTLFGVGYESYGALGYNTNQQTITDSVTKYLGQGFPISWAVTGSGFWPYGAGTAQGTTSSFGMWGEKYPDPDAYKAFFHEHGISLMLGARQSFRALPADGGTYDPALDGDGTTVGIQRGYFIKDANGKPRVFKPTSFPNTAMYLIDPDNKDAVAWFVARSHEWGADGYKEDHMFDATANGYYNNALVNPVNEGLNDDGKLMMVRNSAFSVSGSILRINDTDYNQGPGDRDRTVINGLAYAASGQPNFYPDIVGGRIISDLETNTAKQRYLTRNAMMAAMSPAMSFGNEPWRMNDPALVQATVKAAQWHAEYQPYIYSAAITSYETGFPATATPLPVAFPDDPNVRELTSAAARQYEWMLGPSLLVAPLYGSDTDTATARDVYLPAGEWMDIETGERFSGPVTLAGRKQPFGKIPAFVGGTGILVHDPGARNPSDTIPAGAVRASVYPVAAPGAAFAYTAGDGSTRSRITAKNTSWSAEDIVVRDSSGTDIAFTKDPATGAIEFPITAGLDYVVSDAGSPEWGLKVAEVSTAGPLTAGRAVPVQFVLVDRTGAPASERLSTVVLTAPDGTEQVLGHSTDDKHRVHTVIMTQAGGPGTYVLVATAADGRRLAHFNVRIT</sequence>
<accession>A0ABN3GR85</accession>
<dbReference type="Pfam" id="PF21365">
    <property type="entry name" value="Glyco_hydro_31_3rd"/>
    <property type="match status" value="1"/>
</dbReference>
<evidence type="ECO:0000256" key="2">
    <source>
        <dbReference type="ARBA" id="ARBA00023295"/>
    </source>
</evidence>
<dbReference type="Pfam" id="PF25275">
    <property type="entry name" value="Golvesin_C"/>
    <property type="match status" value="1"/>
</dbReference>
<dbReference type="EMBL" id="BAAARV010000046">
    <property type="protein sequence ID" value="GAA2359031.1"/>
    <property type="molecule type" value="Genomic_DNA"/>
</dbReference>
<comment type="caution">
    <text evidence="6">The sequence shown here is derived from an EMBL/GenBank/DDBJ whole genome shotgun (WGS) entry which is preliminary data.</text>
</comment>
<dbReference type="Proteomes" id="UP001501444">
    <property type="component" value="Unassembled WGS sequence"/>
</dbReference>
<dbReference type="InterPro" id="IPR050985">
    <property type="entry name" value="Alpha-glycosidase_related"/>
</dbReference>
<reference evidence="6 7" key="1">
    <citation type="journal article" date="2019" name="Int. J. Syst. Evol. Microbiol.">
        <title>The Global Catalogue of Microorganisms (GCM) 10K type strain sequencing project: providing services to taxonomists for standard genome sequencing and annotation.</title>
        <authorList>
            <consortium name="The Broad Institute Genomics Platform"/>
            <consortium name="The Broad Institute Genome Sequencing Center for Infectious Disease"/>
            <person name="Wu L."/>
            <person name="Ma J."/>
        </authorList>
    </citation>
    <scope>NUCLEOTIDE SEQUENCE [LARGE SCALE GENOMIC DNA]</scope>
    <source>
        <strain evidence="6 7">JCM 3272</strain>
    </source>
</reference>
<feature type="domain" description="Golvesin/Xly CBD-like" evidence="5">
    <location>
        <begin position="69"/>
        <end position="176"/>
    </location>
</feature>
<dbReference type="Gene3D" id="3.20.20.80">
    <property type="entry name" value="Glycosidases"/>
    <property type="match status" value="2"/>
</dbReference>
<dbReference type="PANTHER" id="PTHR43053">
    <property type="entry name" value="GLYCOSIDASE FAMILY 31"/>
    <property type="match status" value="1"/>
</dbReference>
<proteinExistence type="predicted"/>